<dbReference type="EMBL" id="OJIN01000055">
    <property type="protein sequence ID" value="SPD72677.1"/>
    <property type="molecule type" value="Genomic_DNA"/>
</dbReference>
<proteinExistence type="predicted"/>
<accession>A0A445MT65</accession>
<name>A0A445MT65_9BACT</name>
<gene>
    <name evidence="1" type="ORF">PITCH_A1480001</name>
</gene>
<dbReference type="AlphaFoldDB" id="A0A445MT65"/>
<sequence length="106" mass="12560">MFERINSKEFVNRKVSFTMSKVLKENRLQKAPSEIKFQMNCSKDSDNNRDSSHFKNQYYLCDRQIIRKNMINDMKSNNNFDANNLITMLDDIKLMSLSGMVEIPRL</sequence>
<protein>
    <submittedName>
        <fullName evidence="1">Uncharacterized protein</fullName>
    </submittedName>
</protein>
<reference evidence="1" key="1">
    <citation type="submission" date="2018-01" db="EMBL/GenBank/DDBJ databases">
        <authorList>
            <person name="Regsiter A."/>
            <person name="William W."/>
        </authorList>
    </citation>
    <scope>NUCLEOTIDE SEQUENCE</scope>
    <source>
        <strain evidence="1">TRIP AH-1</strain>
    </source>
</reference>
<evidence type="ECO:0000313" key="1">
    <source>
        <dbReference type="EMBL" id="SPD72677.1"/>
    </source>
</evidence>
<organism evidence="1">
    <name type="scientific">uncultured Desulfobacterium sp</name>
    <dbReference type="NCBI Taxonomy" id="201089"/>
    <lineage>
        <taxon>Bacteria</taxon>
        <taxon>Pseudomonadati</taxon>
        <taxon>Thermodesulfobacteriota</taxon>
        <taxon>Desulfobacteria</taxon>
        <taxon>Desulfobacterales</taxon>
        <taxon>Desulfobacteriaceae</taxon>
        <taxon>Desulfobacterium</taxon>
        <taxon>environmental samples</taxon>
    </lineage>
</organism>